<dbReference type="RefSeq" id="WP_192394387.1">
    <property type="nucleotide sequence ID" value="NZ_CAJHIU010000002.1"/>
</dbReference>
<sequence length="208" mass="23638">MIIQEAIVHRFDKDRHKPSVAKMRDEVLPNEDNLQNLVGGIRDVFNRTMTRGYGAFKSEDVAYPFSDLLDKYLTDQQGLGVYTLGLKTCYQKAIDGASLATGGYLFFARYQENGQDFMFVVSLKLKAGTGIDDTTLTINKTVNFDIDHLHEAARINLTAWKAGNDRYVTFIKKRRSGEDSKSATDYFRDFLGVTVKWTPLSRQIIDIM</sequence>
<evidence type="ECO:0000313" key="5">
    <source>
        <dbReference type="Proteomes" id="UP000641152"/>
    </source>
</evidence>
<comment type="similarity">
    <text evidence="2">Belongs to the YejK family.</text>
</comment>
<gene>
    <name evidence="4" type="ORF">EBB_13825</name>
</gene>
<dbReference type="PANTHER" id="PTHR38772:SF1">
    <property type="entry name" value="NUCLEOID-ASSOCIATED PROTEIN YEJK"/>
    <property type="match status" value="1"/>
</dbReference>
<accession>A0ABR9DH60</accession>
<dbReference type="PANTHER" id="PTHR38772">
    <property type="match status" value="1"/>
</dbReference>
<evidence type="ECO:0000256" key="2">
    <source>
        <dbReference type="ARBA" id="ARBA00009035"/>
    </source>
</evidence>
<evidence type="ECO:0000313" key="4">
    <source>
        <dbReference type="EMBL" id="MBD9361584.1"/>
    </source>
</evidence>
<keyword evidence="3" id="KW-0963">Cytoplasm</keyword>
<proteinExistence type="inferred from homology"/>
<dbReference type="Pfam" id="PF04245">
    <property type="entry name" value="NA37"/>
    <property type="match status" value="1"/>
</dbReference>
<dbReference type="EMBL" id="JACXST010000002">
    <property type="protein sequence ID" value="MBD9361584.1"/>
    <property type="molecule type" value="Genomic_DNA"/>
</dbReference>
<organism evidence="4 5">
    <name type="scientific">Methylomonas fluvii</name>
    <dbReference type="NCBI Taxonomy" id="1854564"/>
    <lineage>
        <taxon>Bacteria</taxon>
        <taxon>Pseudomonadati</taxon>
        <taxon>Pseudomonadota</taxon>
        <taxon>Gammaproteobacteria</taxon>
        <taxon>Methylococcales</taxon>
        <taxon>Methylococcaceae</taxon>
        <taxon>Methylomonas</taxon>
    </lineage>
</organism>
<evidence type="ECO:0000256" key="3">
    <source>
        <dbReference type="ARBA" id="ARBA00022490"/>
    </source>
</evidence>
<dbReference type="InterPro" id="IPR007358">
    <property type="entry name" value="Nucleoid_associated_NdpA"/>
</dbReference>
<reference evidence="4 5" key="1">
    <citation type="submission" date="2020-09" db="EMBL/GenBank/DDBJ databases">
        <title>Methylomonas albis sp. nov. and Methylomonas fluvii sp. nov.: Two cold-adapted methanotrophs from the River Elbe and an amended description of Methylovulum psychrotolerans strain Eb1.</title>
        <authorList>
            <person name="Bussmann I.K."/>
            <person name="Klings K.-W."/>
            <person name="Warnstedt J."/>
            <person name="Hoppert M."/>
            <person name="Saborowski A."/>
            <person name="Horn F."/>
            <person name="Liebner S."/>
        </authorList>
    </citation>
    <scope>NUCLEOTIDE SEQUENCE [LARGE SCALE GENOMIC DNA]</scope>
    <source>
        <strain evidence="4 5">EbB</strain>
    </source>
</reference>
<comment type="caution">
    <text evidence="4">The sequence shown here is derived from an EMBL/GenBank/DDBJ whole genome shotgun (WGS) entry which is preliminary data.</text>
</comment>
<name>A0ABR9DH60_9GAMM</name>
<protein>
    <submittedName>
        <fullName evidence="4">Nucleoid-associated protein</fullName>
    </submittedName>
</protein>
<comment type="subcellular location">
    <subcellularLocation>
        <location evidence="1">Cytoplasm</location>
        <location evidence="1">Nucleoid</location>
    </subcellularLocation>
</comment>
<evidence type="ECO:0000256" key="1">
    <source>
        <dbReference type="ARBA" id="ARBA00004453"/>
    </source>
</evidence>
<keyword evidence="5" id="KW-1185">Reference proteome</keyword>
<dbReference type="Proteomes" id="UP000641152">
    <property type="component" value="Unassembled WGS sequence"/>
</dbReference>